<dbReference type="EMBL" id="JACSDZ010000012">
    <property type="protein sequence ID" value="KAF7390131.1"/>
    <property type="molecule type" value="Genomic_DNA"/>
</dbReference>
<evidence type="ECO:0000256" key="1">
    <source>
        <dbReference type="SAM" id="MobiDB-lite"/>
    </source>
</evidence>
<name>A0A834JMC0_VESGE</name>
<feature type="compositionally biased region" description="Basic residues" evidence="1">
    <location>
        <begin position="49"/>
        <end position="70"/>
    </location>
</feature>
<keyword evidence="3" id="KW-1185">Reference proteome</keyword>
<evidence type="ECO:0000313" key="3">
    <source>
        <dbReference type="Proteomes" id="UP000617340"/>
    </source>
</evidence>
<comment type="caution">
    <text evidence="2">The sequence shown here is derived from an EMBL/GenBank/DDBJ whole genome shotgun (WGS) entry which is preliminary data.</text>
</comment>
<dbReference type="AlphaFoldDB" id="A0A834JMC0"/>
<accession>A0A834JMC0</accession>
<sequence length="101" mass="12143">MDWTYGLSRTASTYNCNDDDEDEQLRPFVNIKFLTTLTRSSATGYSDHHHQHNHHHHHHHHRHTINHHHQPAPLDFTQRKQYGDRYVQRGTPLLTVRRHEI</sequence>
<gene>
    <name evidence="2" type="ORF">HZH68_011988</name>
</gene>
<reference evidence="2" key="1">
    <citation type="journal article" date="2020" name="G3 (Bethesda)">
        <title>High-Quality Assemblies for Three Invasive Social Wasps from the &lt;i&gt;Vespula&lt;/i&gt; Genus.</title>
        <authorList>
            <person name="Harrop T.W.R."/>
            <person name="Guhlin J."/>
            <person name="McLaughlin G.M."/>
            <person name="Permina E."/>
            <person name="Stockwell P."/>
            <person name="Gilligan J."/>
            <person name="Le Lec M.F."/>
            <person name="Gruber M.A.M."/>
            <person name="Quinn O."/>
            <person name="Lovegrove M."/>
            <person name="Duncan E.J."/>
            <person name="Remnant E.J."/>
            <person name="Van Eeckhoven J."/>
            <person name="Graham B."/>
            <person name="Knapp R.A."/>
            <person name="Langford K.W."/>
            <person name="Kronenberg Z."/>
            <person name="Press M.O."/>
            <person name="Eacker S.M."/>
            <person name="Wilson-Rankin E.E."/>
            <person name="Purcell J."/>
            <person name="Lester P.J."/>
            <person name="Dearden P.K."/>
        </authorList>
    </citation>
    <scope>NUCLEOTIDE SEQUENCE</scope>
    <source>
        <strain evidence="2">Linc-1</strain>
    </source>
</reference>
<dbReference type="Proteomes" id="UP000617340">
    <property type="component" value="Unassembled WGS sequence"/>
</dbReference>
<evidence type="ECO:0000313" key="2">
    <source>
        <dbReference type="EMBL" id="KAF7390131.1"/>
    </source>
</evidence>
<proteinExistence type="predicted"/>
<protein>
    <submittedName>
        <fullName evidence="2">Uncharacterized protein</fullName>
    </submittedName>
</protein>
<feature type="region of interest" description="Disordered" evidence="1">
    <location>
        <begin position="43"/>
        <end position="70"/>
    </location>
</feature>
<organism evidence="2 3">
    <name type="scientific">Vespula germanica</name>
    <name type="common">German yellow jacket</name>
    <name type="synonym">Paravespula germanica</name>
    <dbReference type="NCBI Taxonomy" id="30212"/>
    <lineage>
        <taxon>Eukaryota</taxon>
        <taxon>Metazoa</taxon>
        <taxon>Ecdysozoa</taxon>
        <taxon>Arthropoda</taxon>
        <taxon>Hexapoda</taxon>
        <taxon>Insecta</taxon>
        <taxon>Pterygota</taxon>
        <taxon>Neoptera</taxon>
        <taxon>Endopterygota</taxon>
        <taxon>Hymenoptera</taxon>
        <taxon>Apocrita</taxon>
        <taxon>Aculeata</taxon>
        <taxon>Vespoidea</taxon>
        <taxon>Vespidae</taxon>
        <taxon>Vespinae</taxon>
        <taxon>Vespula</taxon>
    </lineage>
</organism>